<accession>A0ACB0KZM2</accession>
<proteinExistence type="predicted"/>
<keyword evidence="2" id="KW-1185">Reference proteome</keyword>
<dbReference type="EMBL" id="CASHSV030000311">
    <property type="protein sequence ID" value="CAJ2661364.1"/>
    <property type="molecule type" value="Genomic_DNA"/>
</dbReference>
<dbReference type="Proteomes" id="UP001177021">
    <property type="component" value="Unassembled WGS sequence"/>
</dbReference>
<comment type="caution">
    <text evidence="1">The sequence shown here is derived from an EMBL/GenBank/DDBJ whole genome shotgun (WGS) entry which is preliminary data.</text>
</comment>
<evidence type="ECO:0000313" key="2">
    <source>
        <dbReference type="Proteomes" id="UP001177021"/>
    </source>
</evidence>
<reference evidence="1" key="1">
    <citation type="submission" date="2023-10" db="EMBL/GenBank/DDBJ databases">
        <authorList>
            <person name="Rodriguez Cubillos JULIANA M."/>
            <person name="De Vega J."/>
        </authorList>
    </citation>
    <scope>NUCLEOTIDE SEQUENCE</scope>
</reference>
<organism evidence="1 2">
    <name type="scientific">Trifolium pratense</name>
    <name type="common">Red clover</name>
    <dbReference type="NCBI Taxonomy" id="57577"/>
    <lineage>
        <taxon>Eukaryota</taxon>
        <taxon>Viridiplantae</taxon>
        <taxon>Streptophyta</taxon>
        <taxon>Embryophyta</taxon>
        <taxon>Tracheophyta</taxon>
        <taxon>Spermatophyta</taxon>
        <taxon>Magnoliopsida</taxon>
        <taxon>eudicotyledons</taxon>
        <taxon>Gunneridae</taxon>
        <taxon>Pentapetalae</taxon>
        <taxon>rosids</taxon>
        <taxon>fabids</taxon>
        <taxon>Fabales</taxon>
        <taxon>Fabaceae</taxon>
        <taxon>Papilionoideae</taxon>
        <taxon>50 kb inversion clade</taxon>
        <taxon>NPAAA clade</taxon>
        <taxon>Hologalegina</taxon>
        <taxon>IRL clade</taxon>
        <taxon>Trifolieae</taxon>
        <taxon>Trifolium</taxon>
    </lineage>
</organism>
<evidence type="ECO:0000313" key="1">
    <source>
        <dbReference type="EMBL" id="CAJ2661364.1"/>
    </source>
</evidence>
<protein>
    <submittedName>
        <fullName evidence="1">Uncharacterized protein</fullName>
    </submittedName>
</protein>
<sequence length="332" mass="37296">MGKKPFSSDIEAARYPPPPPPSFYMQQPRQWFSWLVPLIFIANIAMFVYSMYVNDCPAYLNEDVCLFYEYLGRYSFQPFNENPLLGPSVRTLRLLGALEKDLVVGENEAWRFFTCMFLHAGVIHVLANMFSLLFIGVRLENEFGFHKIGILYLLSGFGGSLLSILHLRDATVPNTISVGASGALFGLLGAMLSELLTNWTIYLNKRDLKPCFLLQCAALTSLLLIIGLNLAVGFLPHVDNSAHIGGFLAGFFLGFVILIRPQYGYVNKKYVPPGHDSKRKSKYKGYQYFFLILSVIVLLCGYAYGLTTLYIGNPDEEILSFLRKITQLSDSG</sequence>
<name>A0ACB0KZM2_TRIPR</name>
<gene>
    <name evidence="1" type="ORF">MILVUS5_LOCUS27090</name>
</gene>